<dbReference type="Proteomes" id="UP000317715">
    <property type="component" value="Unassembled WGS sequence"/>
</dbReference>
<accession>A0A4Y3N7V3</accession>
<organism evidence="1 2">
    <name type="scientific">Paenarthrobacter aurescens</name>
    <name type="common">Arthrobacter aurescens</name>
    <dbReference type="NCBI Taxonomy" id="43663"/>
    <lineage>
        <taxon>Bacteria</taxon>
        <taxon>Bacillati</taxon>
        <taxon>Actinomycetota</taxon>
        <taxon>Actinomycetes</taxon>
        <taxon>Micrococcales</taxon>
        <taxon>Micrococcaceae</taxon>
        <taxon>Paenarthrobacter</taxon>
    </lineage>
</organism>
<reference evidence="1 2" key="1">
    <citation type="submission" date="2019-06" db="EMBL/GenBank/DDBJ databases">
        <title>Whole genome shotgun sequence of Paenarthrobacter aurescens NBRC 12136.</title>
        <authorList>
            <person name="Hosoyama A."/>
            <person name="Uohara A."/>
            <person name="Ohji S."/>
            <person name="Ichikawa N."/>
        </authorList>
    </citation>
    <scope>NUCLEOTIDE SEQUENCE [LARGE SCALE GENOMIC DNA]</scope>
    <source>
        <strain evidence="1 2">NBRC 12136</strain>
    </source>
</reference>
<gene>
    <name evidence="1" type="ORF">AAU01_06050</name>
</gene>
<keyword evidence="2" id="KW-1185">Reference proteome</keyword>
<proteinExistence type="predicted"/>
<sequence>MVIQVRGVQGQYCVIDHRRATQAPPKLRHGHRRRNSGREAKDYVVKAAGGEAFRGGNYIQSDSAAEAAMLQDRGFALEQLAVPVNPPQHQGAVQKIMKDHYGVAVGLAEPGRGCFAALAVQGTEDCEMHAVILLRSILISKSRALCTKGPAGSCVPAALDLIRPLAAPQRGTVSG</sequence>
<name>A0A4Y3N7V3_PAEAU</name>
<dbReference type="EMBL" id="BJMD01000003">
    <property type="protein sequence ID" value="GEB17850.1"/>
    <property type="molecule type" value="Genomic_DNA"/>
</dbReference>
<evidence type="ECO:0000313" key="1">
    <source>
        <dbReference type="EMBL" id="GEB17850.1"/>
    </source>
</evidence>
<evidence type="ECO:0000313" key="2">
    <source>
        <dbReference type="Proteomes" id="UP000317715"/>
    </source>
</evidence>
<comment type="caution">
    <text evidence="1">The sequence shown here is derived from an EMBL/GenBank/DDBJ whole genome shotgun (WGS) entry which is preliminary data.</text>
</comment>
<protein>
    <submittedName>
        <fullName evidence="1">Uncharacterized protein</fullName>
    </submittedName>
</protein>
<dbReference type="AlphaFoldDB" id="A0A4Y3N7V3"/>